<name>A0ABV6PWV5_9BURK</name>
<evidence type="ECO:0000313" key="2">
    <source>
        <dbReference type="Proteomes" id="UP001589834"/>
    </source>
</evidence>
<dbReference type="Proteomes" id="UP001589834">
    <property type="component" value="Unassembled WGS sequence"/>
</dbReference>
<comment type="caution">
    <text evidence="1">The sequence shown here is derived from an EMBL/GenBank/DDBJ whole genome shotgun (WGS) entry which is preliminary data.</text>
</comment>
<accession>A0ABV6PWV5</accession>
<dbReference type="RefSeq" id="WP_377484984.1">
    <property type="nucleotide sequence ID" value="NZ_JBHLTN010000043.1"/>
</dbReference>
<protein>
    <recommendedName>
        <fullName evidence="3">Nucleotidyltransferase</fullName>
    </recommendedName>
</protein>
<sequence>METLRQELAATAARLVVEEGLDYGSAKRRAQKLLGAPARTALPDNDAVESEVRAYIDLFHADTQPGELQALRQLALTWMQRLAAFRPHIQGAVWNGTATRRSDIHLQLYCDDPKSAEIALIDRGVRYDVRPAPGGPGPAADVLSFSTPCPELGEAIGIHLMIQDYDALRGALKHGADGRPRQGDATALAARLQDEACA</sequence>
<proteinExistence type="predicted"/>
<evidence type="ECO:0000313" key="1">
    <source>
        <dbReference type="EMBL" id="MFC0594326.1"/>
    </source>
</evidence>
<keyword evidence="2" id="KW-1185">Reference proteome</keyword>
<organism evidence="1 2">
    <name type="scientific">Ottowia pentelensis</name>
    <dbReference type="NCBI Taxonomy" id="511108"/>
    <lineage>
        <taxon>Bacteria</taxon>
        <taxon>Pseudomonadati</taxon>
        <taxon>Pseudomonadota</taxon>
        <taxon>Betaproteobacteria</taxon>
        <taxon>Burkholderiales</taxon>
        <taxon>Comamonadaceae</taxon>
        <taxon>Ottowia</taxon>
    </lineage>
</organism>
<dbReference type="EMBL" id="JBHLTN010000043">
    <property type="protein sequence ID" value="MFC0594326.1"/>
    <property type="molecule type" value="Genomic_DNA"/>
</dbReference>
<reference evidence="1 2" key="1">
    <citation type="submission" date="2024-09" db="EMBL/GenBank/DDBJ databases">
        <authorList>
            <person name="Sun Q."/>
            <person name="Mori K."/>
        </authorList>
    </citation>
    <scope>NUCLEOTIDE SEQUENCE [LARGE SCALE GENOMIC DNA]</scope>
    <source>
        <strain evidence="1 2">NCAIM B.02336</strain>
    </source>
</reference>
<evidence type="ECO:0008006" key="3">
    <source>
        <dbReference type="Google" id="ProtNLM"/>
    </source>
</evidence>
<gene>
    <name evidence="1" type="ORF">ACFFGG_17395</name>
</gene>